<protein>
    <submittedName>
        <fullName evidence="2">Uncharacterized protein</fullName>
    </submittedName>
</protein>
<proteinExistence type="predicted"/>
<feature type="compositionally biased region" description="Gly residues" evidence="1">
    <location>
        <begin position="70"/>
        <end position="82"/>
    </location>
</feature>
<evidence type="ECO:0000313" key="2">
    <source>
        <dbReference type="EMBL" id="SLN29018.1"/>
    </source>
</evidence>
<dbReference type="Proteomes" id="UP000193827">
    <property type="component" value="Unassembled WGS sequence"/>
</dbReference>
<name>A0A1Y5S3N8_9RHOB</name>
<dbReference type="EMBL" id="FWFL01000003">
    <property type="protein sequence ID" value="SLN29018.1"/>
    <property type="molecule type" value="Genomic_DNA"/>
</dbReference>
<organism evidence="2 3">
    <name type="scientific">Roseovarius litorisediminis</name>
    <dbReference type="NCBI Taxonomy" id="1312363"/>
    <lineage>
        <taxon>Bacteria</taxon>
        <taxon>Pseudomonadati</taxon>
        <taxon>Pseudomonadota</taxon>
        <taxon>Alphaproteobacteria</taxon>
        <taxon>Rhodobacterales</taxon>
        <taxon>Roseobacteraceae</taxon>
        <taxon>Roseovarius</taxon>
    </lineage>
</organism>
<accession>A0A1Y5S3N8</accession>
<evidence type="ECO:0000256" key="1">
    <source>
        <dbReference type="SAM" id="MobiDB-lite"/>
    </source>
</evidence>
<dbReference type="AlphaFoldDB" id="A0A1Y5S3N8"/>
<reference evidence="2 3" key="1">
    <citation type="submission" date="2017-03" db="EMBL/GenBank/DDBJ databases">
        <authorList>
            <person name="Afonso C.L."/>
            <person name="Miller P.J."/>
            <person name="Scott M.A."/>
            <person name="Spackman E."/>
            <person name="Goraichik I."/>
            <person name="Dimitrov K.M."/>
            <person name="Suarez D.L."/>
            <person name="Swayne D.E."/>
        </authorList>
    </citation>
    <scope>NUCLEOTIDE SEQUENCE [LARGE SCALE GENOMIC DNA]</scope>
    <source>
        <strain evidence="2 3">CECT 8287</strain>
    </source>
</reference>
<gene>
    <name evidence="2" type="ORF">PEL8287_01334</name>
</gene>
<sequence>MPALSPFRPFLNCRVVMANDLFSAFGGLRNKTRIDGLRQGDPTLALQRFMPAKSEPNHSIAPSLSRIAVPGGGPSMRGGLRP</sequence>
<keyword evidence="3" id="KW-1185">Reference proteome</keyword>
<feature type="region of interest" description="Disordered" evidence="1">
    <location>
        <begin position="54"/>
        <end position="82"/>
    </location>
</feature>
<evidence type="ECO:0000313" key="3">
    <source>
        <dbReference type="Proteomes" id="UP000193827"/>
    </source>
</evidence>